<sequence length="67" mass="7323">MISQFVGSSPVSGSVLTAQSLETCFGVCVSLSLCLSPALSQKKFCLLKKKEQWTLLVHQLRQTHPSD</sequence>
<dbReference type="Proteomes" id="UP000386466">
    <property type="component" value="Unassembled WGS sequence"/>
</dbReference>
<proteinExistence type="predicted"/>
<dbReference type="EMBL" id="CAAGRJ010003343">
    <property type="protein sequence ID" value="VFV21126.1"/>
    <property type="molecule type" value="Genomic_DNA"/>
</dbReference>
<accession>A0A485MN47</accession>
<feature type="non-terminal residue" evidence="1">
    <location>
        <position position="67"/>
    </location>
</feature>
<organism evidence="1 2">
    <name type="scientific">Lynx pardinus</name>
    <name type="common">Iberian lynx</name>
    <name type="synonym">Felis pardina</name>
    <dbReference type="NCBI Taxonomy" id="191816"/>
    <lineage>
        <taxon>Eukaryota</taxon>
        <taxon>Metazoa</taxon>
        <taxon>Chordata</taxon>
        <taxon>Craniata</taxon>
        <taxon>Vertebrata</taxon>
        <taxon>Euteleostomi</taxon>
        <taxon>Mammalia</taxon>
        <taxon>Eutheria</taxon>
        <taxon>Laurasiatheria</taxon>
        <taxon>Carnivora</taxon>
        <taxon>Feliformia</taxon>
        <taxon>Felidae</taxon>
        <taxon>Felinae</taxon>
        <taxon>Lynx</taxon>
    </lineage>
</organism>
<evidence type="ECO:0000313" key="1">
    <source>
        <dbReference type="EMBL" id="VFV21126.1"/>
    </source>
</evidence>
<evidence type="ECO:0000313" key="2">
    <source>
        <dbReference type="Proteomes" id="UP000386466"/>
    </source>
</evidence>
<gene>
    <name evidence="1" type="ORF">LYPA_23C005926</name>
</gene>
<name>A0A485MN47_LYNPA</name>
<protein>
    <submittedName>
        <fullName evidence="1">Uncharacterized protein</fullName>
    </submittedName>
</protein>
<dbReference type="AlphaFoldDB" id="A0A485MN47"/>
<keyword evidence="2" id="KW-1185">Reference proteome</keyword>
<reference evidence="1 2" key="1">
    <citation type="submission" date="2019-01" db="EMBL/GenBank/DDBJ databases">
        <authorList>
            <person name="Alioto T."/>
            <person name="Alioto T."/>
        </authorList>
    </citation>
    <scope>NUCLEOTIDE SEQUENCE [LARGE SCALE GENOMIC DNA]</scope>
</reference>